<dbReference type="CDD" id="cd05483">
    <property type="entry name" value="retropepsin_like_bacteria"/>
    <property type="match status" value="1"/>
</dbReference>
<dbReference type="PROSITE" id="PS00141">
    <property type="entry name" value="ASP_PROTEASE"/>
    <property type="match status" value="1"/>
</dbReference>
<dbReference type="InterPro" id="IPR001969">
    <property type="entry name" value="Aspartic_peptidase_AS"/>
</dbReference>
<proteinExistence type="predicted"/>
<accession>A0A7X9XA61</accession>
<evidence type="ECO:0000313" key="3">
    <source>
        <dbReference type="Proteomes" id="UP000576082"/>
    </source>
</evidence>
<comment type="caution">
    <text evidence="2">The sequence shown here is derived from an EMBL/GenBank/DDBJ whole genome shotgun (WGS) entry which is preliminary data.</text>
</comment>
<keyword evidence="1" id="KW-0732">Signal</keyword>
<dbReference type="SUPFAM" id="SSF50630">
    <property type="entry name" value="Acid proteases"/>
    <property type="match status" value="2"/>
</dbReference>
<organism evidence="2 3">
    <name type="scientific">Flammeovirga aprica JL-4</name>
    <dbReference type="NCBI Taxonomy" id="694437"/>
    <lineage>
        <taxon>Bacteria</taxon>
        <taxon>Pseudomonadati</taxon>
        <taxon>Bacteroidota</taxon>
        <taxon>Cytophagia</taxon>
        <taxon>Cytophagales</taxon>
        <taxon>Flammeovirgaceae</taxon>
        <taxon>Flammeovirga</taxon>
    </lineage>
</organism>
<dbReference type="EMBL" id="JABANE010000040">
    <property type="protein sequence ID" value="NME69357.1"/>
    <property type="molecule type" value="Genomic_DNA"/>
</dbReference>
<dbReference type="InterPro" id="IPR034122">
    <property type="entry name" value="Retropepsin-like_bacterial"/>
</dbReference>
<sequence>MKNVLKLLWISLLLESVTVQVYAQEQEKCKLFSEQLVTAINQKNVENLTKWLSDDFTILNQKGVIAQKVLDMLITQSINDTVLNFSEKEAQKNGNTLILKYDFEYEQKGNQEITIVFDASNKVSSLSLIKAEVKVMMAEDKMQVKNNSSEGYQHIPFELKNKLIIVDAVVNNEKQQFIFDSGSSRTILNSAYQNSKVKSVSSAKGINSHINNQDIIEIPKIEFGKLLVENERVLVSDLSHLEKETKTKIYGIIGTDFINQLDVMFDYAQKQLMLIVPDQFDTLQTTHLSEMEFQTFPMTTLLGHLPIVTLSINGQKYNVAIDSGAGANAFSTSLFEELKPVLKGVKTTELQGLSGEVKEVQKGKMKKCMLGDVMYKSIPSVFTDLGHLDAFKEVNISGIIGYEILSKQKFIISYQRKEILIEQQNL</sequence>
<dbReference type="Proteomes" id="UP000576082">
    <property type="component" value="Unassembled WGS sequence"/>
</dbReference>
<dbReference type="GO" id="GO:0004190">
    <property type="term" value="F:aspartic-type endopeptidase activity"/>
    <property type="evidence" value="ECO:0007669"/>
    <property type="project" value="InterPro"/>
</dbReference>
<dbReference type="Gene3D" id="2.40.70.10">
    <property type="entry name" value="Acid Proteases"/>
    <property type="match status" value="2"/>
</dbReference>
<evidence type="ECO:0000313" key="2">
    <source>
        <dbReference type="EMBL" id="NME69357.1"/>
    </source>
</evidence>
<evidence type="ECO:0008006" key="4">
    <source>
        <dbReference type="Google" id="ProtNLM"/>
    </source>
</evidence>
<name>A0A7X9XA61_9BACT</name>
<feature type="signal peptide" evidence="1">
    <location>
        <begin position="1"/>
        <end position="23"/>
    </location>
</feature>
<protein>
    <recommendedName>
        <fullName evidence="4">Aspartyl protease</fullName>
    </recommendedName>
</protein>
<dbReference type="AlphaFoldDB" id="A0A7X9XA61"/>
<evidence type="ECO:0000256" key="1">
    <source>
        <dbReference type="SAM" id="SignalP"/>
    </source>
</evidence>
<reference evidence="2 3" key="1">
    <citation type="submission" date="2020-04" db="EMBL/GenBank/DDBJ databases">
        <title>Flammeovirga sp. SR4, a novel species isolated from seawater.</title>
        <authorList>
            <person name="Wang X."/>
        </authorList>
    </citation>
    <scope>NUCLEOTIDE SEQUENCE [LARGE SCALE GENOMIC DNA]</scope>
    <source>
        <strain evidence="2 3">ATCC 23126</strain>
    </source>
</reference>
<dbReference type="RefSeq" id="WP_169657634.1">
    <property type="nucleotide sequence ID" value="NZ_JABANE010000040.1"/>
</dbReference>
<dbReference type="GO" id="GO:0006508">
    <property type="term" value="P:proteolysis"/>
    <property type="evidence" value="ECO:0007669"/>
    <property type="project" value="InterPro"/>
</dbReference>
<keyword evidence="3" id="KW-1185">Reference proteome</keyword>
<feature type="chain" id="PRO_5031514943" description="Aspartyl protease" evidence="1">
    <location>
        <begin position="24"/>
        <end position="426"/>
    </location>
</feature>
<dbReference type="InterPro" id="IPR021109">
    <property type="entry name" value="Peptidase_aspartic_dom_sf"/>
</dbReference>
<gene>
    <name evidence="2" type="ORF">HHU12_15380</name>
</gene>
<dbReference type="Pfam" id="PF13650">
    <property type="entry name" value="Asp_protease_2"/>
    <property type="match status" value="1"/>
</dbReference>